<feature type="transmembrane region" description="Helical" evidence="4">
    <location>
        <begin position="350"/>
        <end position="374"/>
    </location>
</feature>
<dbReference type="AlphaFoldDB" id="A0A0F9SDS6"/>
<accession>A0A0F9SDS6</accession>
<dbReference type="CDD" id="cd06225">
    <property type="entry name" value="HAMP"/>
    <property type="match status" value="1"/>
</dbReference>
<evidence type="ECO:0000256" key="3">
    <source>
        <dbReference type="SAM" id="Coils"/>
    </source>
</evidence>
<evidence type="ECO:0000259" key="6">
    <source>
        <dbReference type="PROSITE" id="PS50885"/>
    </source>
</evidence>
<dbReference type="SMART" id="SM00304">
    <property type="entry name" value="HAMP"/>
    <property type="match status" value="1"/>
</dbReference>
<feature type="coiled-coil region" evidence="3">
    <location>
        <begin position="505"/>
        <end position="532"/>
    </location>
</feature>
<sequence length="706" mass="76596">MREISLAKKLLWLTVGSIFITVLVLSSILWWQLSASNTELASKSEDYIVAEVEEKLNANAAIYGEKIAGFINEAYRVPYSLAALLGDAAKSESLSRDTVVSINRSILEQNRLLSSIYSQFEPNAFDGQDSNFTTGYKHSVNGDGTLEVYITRDQNNVIEQQKVANAADKYITSLNEFGIREAHWYLCAKDTLKPCIMEPYLYEIPSGDSVMLTSLTVPILKSGQFIGLAGVDLTLPTFQAMTEELSKQLYNGQAKVTVLSDIGLVVGSSHYKSKLGRPFKEAVSAATFKEIERFKGQKGIFKTSSEYLVNYPINIKLANTQWSLLIEVPTNLALEGPDALAKGMDDTASYLGVMILITGTVIALIAFIVMKIVVGTVVAPLEQIQQRVDNLASSEGDLTHTLYVNSHAELIALAGGFNAFLTKLRKLISELKDVSAQTKHQGEVAQHIAIDTKQNVQSQFHEIESVVTAMNEMSATALEVARASEQSAQQADEINSLVVSSESSLSSAMTQVKTMSEEIKEANQAVEKVASRSKDITQILDVIRTISEQTNLLALNAAIEAARAGEHGRGFAVVADEVRALASKTRSSTDDISQLIDSLLSEVGNASTVIEKGVVRAESAVDETSVAFDALHSVVVKVDEITNQITHIATAAEEQSLVTEEINRNLTLISDAASQLADLSTQAGDSSEALNKLVAQQDSELNKLKT</sequence>
<dbReference type="InterPro" id="IPR003660">
    <property type="entry name" value="HAMP_dom"/>
</dbReference>
<evidence type="ECO:0000313" key="7">
    <source>
        <dbReference type="EMBL" id="KKN27543.1"/>
    </source>
</evidence>
<comment type="similarity">
    <text evidence="2">Belongs to the methyl-accepting chemotaxis (MCP) protein family.</text>
</comment>
<dbReference type="GO" id="GO:0016020">
    <property type="term" value="C:membrane"/>
    <property type="evidence" value="ECO:0007669"/>
    <property type="project" value="InterPro"/>
</dbReference>
<dbReference type="CDD" id="cd12913">
    <property type="entry name" value="PDC1_MCP_like"/>
    <property type="match status" value="1"/>
</dbReference>
<dbReference type="GO" id="GO:0007165">
    <property type="term" value="P:signal transduction"/>
    <property type="evidence" value="ECO:0007669"/>
    <property type="project" value="UniProtKB-KW"/>
</dbReference>
<dbReference type="PANTHER" id="PTHR32089">
    <property type="entry name" value="METHYL-ACCEPTING CHEMOTAXIS PROTEIN MCPB"/>
    <property type="match status" value="1"/>
</dbReference>
<protein>
    <recommendedName>
        <fullName evidence="8">Methyl-accepting chemotaxis protein</fullName>
    </recommendedName>
</protein>
<feature type="domain" description="HAMP" evidence="6">
    <location>
        <begin position="375"/>
        <end position="429"/>
    </location>
</feature>
<evidence type="ECO:0008006" key="8">
    <source>
        <dbReference type="Google" id="ProtNLM"/>
    </source>
</evidence>
<evidence type="ECO:0000256" key="2">
    <source>
        <dbReference type="ARBA" id="ARBA00029447"/>
    </source>
</evidence>
<dbReference type="PROSITE" id="PS50885">
    <property type="entry name" value="HAMP"/>
    <property type="match status" value="1"/>
</dbReference>
<proteinExistence type="inferred from homology"/>
<dbReference type="Pfam" id="PF22673">
    <property type="entry name" value="MCP-like_PDC_1"/>
    <property type="match status" value="1"/>
</dbReference>
<feature type="transmembrane region" description="Helical" evidence="4">
    <location>
        <begin position="12"/>
        <end position="33"/>
    </location>
</feature>
<organism evidence="7">
    <name type="scientific">marine sediment metagenome</name>
    <dbReference type="NCBI Taxonomy" id="412755"/>
    <lineage>
        <taxon>unclassified sequences</taxon>
        <taxon>metagenomes</taxon>
        <taxon>ecological metagenomes</taxon>
    </lineage>
</organism>
<evidence type="ECO:0000259" key="5">
    <source>
        <dbReference type="PROSITE" id="PS50111"/>
    </source>
</evidence>
<keyword evidence="4" id="KW-0812">Transmembrane</keyword>
<dbReference type="Gene3D" id="3.30.450.20">
    <property type="entry name" value="PAS domain"/>
    <property type="match status" value="1"/>
</dbReference>
<reference evidence="7" key="1">
    <citation type="journal article" date="2015" name="Nature">
        <title>Complex archaea that bridge the gap between prokaryotes and eukaryotes.</title>
        <authorList>
            <person name="Spang A."/>
            <person name="Saw J.H."/>
            <person name="Jorgensen S.L."/>
            <person name="Zaremba-Niedzwiedzka K."/>
            <person name="Martijn J."/>
            <person name="Lind A.E."/>
            <person name="van Eijk R."/>
            <person name="Schleper C."/>
            <person name="Guy L."/>
            <person name="Ettema T.J."/>
        </authorList>
    </citation>
    <scope>NUCLEOTIDE SEQUENCE</scope>
</reference>
<dbReference type="InterPro" id="IPR004089">
    <property type="entry name" value="MCPsignal_dom"/>
</dbReference>
<keyword evidence="4" id="KW-0472">Membrane</keyword>
<dbReference type="SUPFAM" id="SSF58104">
    <property type="entry name" value="Methyl-accepting chemotaxis protein (MCP) signaling domain"/>
    <property type="match status" value="1"/>
</dbReference>
<evidence type="ECO:0000256" key="4">
    <source>
        <dbReference type="SAM" id="Phobius"/>
    </source>
</evidence>
<dbReference type="SMART" id="SM00283">
    <property type="entry name" value="MA"/>
    <property type="match status" value="1"/>
</dbReference>
<evidence type="ECO:0000256" key="1">
    <source>
        <dbReference type="ARBA" id="ARBA00023224"/>
    </source>
</evidence>
<keyword evidence="1" id="KW-0807">Transducer</keyword>
<keyword evidence="3" id="KW-0175">Coiled coil</keyword>
<dbReference type="Pfam" id="PF00672">
    <property type="entry name" value="HAMP"/>
    <property type="match status" value="1"/>
</dbReference>
<dbReference type="EMBL" id="LAZR01002628">
    <property type="protein sequence ID" value="KKN27543.1"/>
    <property type="molecule type" value="Genomic_DNA"/>
</dbReference>
<name>A0A0F9SDS6_9ZZZZ</name>
<dbReference type="Gene3D" id="1.10.287.950">
    <property type="entry name" value="Methyl-accepting chemotaxis protein"/>
    <property type="match status" value="1"/>
</dbReference>
<feature type="domain" description="Methyl-accepting transducer" evidence="5">
    <location>
        <begin position="451"/>
        <end position="670"/>
    </location>
</feature>
<dbReference type="FunFam" id="1.10.287.950:FF:000001">
    <property type="entry name" value="Methyl-accepting chemotaxis sensory transducer"/>
    <property type="match status" value="1"/>
</dbReference>
<gene>
    <name evidence="7" type="ORF">LCGC14_0863600</name>
</gene>
<dbReference type="Pfam" id="PF00015">
    <property type="entry name" value="MCPsignal"/>
    <property type="match status" value="1"/>
</dbReference>
<comment type="caution">
    <text evidence="7">The sequence shown here is derived from an EMBL/GenBank/DDBJ whole genome shotgun (WGS) entry which is preliminary data.</text>
</comment>
<dbReference type="PANTHER" id="PTHR32089:SF117">
    <property type="entry name" value="METHYL ACCEPTING SENSORY TRANSDUCER WITH CACHE_1 SMALL MOLECULE BINDING DOMAIN"/>
    <property type="match status" value="1"/>
</dbReference>
<keyword evidence="4" id="KW-1133">Transmembrane helix</keyword>
<dbReference type="PROSITE" id="PS50111">
    <property type="entry name" value="CHEMOTAXIS_TRANSDUC_2"/>
    <property type="match status" value="1"/>
</dbReference>
<dbReference type="CDD" id="cd11386">
    <property type="entry name" value="MCP_signal"/>
    <property type="match status" value="1"/>
</dbReference>